<keyword evidence="5" id="KW-1185">Reference proteome</keyword>
<evidence type="ECO:0000313" key="5">
    <source>
        <dbReference type="Proteomes" id="UP000008743"/>
    </source>
</evidence>
<keyword evidence="1" id="KW-0195">Cyclin</keyword>
<feature type="compositionally biased region" description="Low complexity" evidence="2">
    <location>
        <begin position="113"/>
        <end position="148"/>
    </location>
</feature>
<dbReference type="AlphaFoldDB" id="A0A0D2WI34"/>
<dbReference type="InterPro" id="IPR039361">
    <property type="entry name" value="Cyclin"/>
</dbReference>
<dbReference type="SUPFAM" id="SSF47954">
    <property type="entry name" value="Cyclin-like"/>
    <property type="match status" value="1"/>
</dbReference>
<feature type="domain" description="Cyclin-like" evidence="3">
    <location>
        <begin position="299"/>
        <end position="385"/>
    </location>
</feature>
<dbReference type="InParanoid" id="A0A0D2WI34"/>
<feature type="compositionally biased region" description="Gly residues" evidence="2">
    <location>
        <begin position="484"/>
        <end position="508"/>
    </location>
</feature>
<accession>A0A0D2WI34</accession>
<reference evidence="5" key="1">
    <citation type="submission" date="2011-02" db="EMBL/GenBank/DDBJ databases">
        <title>The Genome Sequence of Capsaspora owczarzaki ATCC 30864.</title>
        <authorList>
            <person name="Russ C."/>
            <person name="Cuomo C."/>
            <person name="Burger G."/>
            <person name="Gray M.W."/>
            <person name="Holland P.W.H."/>
            <person name="King N."/>
            <person name="Lang F.B.F."/>
            <person name="Roger A.J."/>
            <person name="Ruiz-Trillo I."/>
            <person name="Young S.K."/>
            <person name="Zeng Q."/>
            <person name="Gargeya S."/>
            <person name="Alvarado L."/>
            <person name="Berlin A."/>
            <person name="Chapman S.B."/>
            <person name="Chen Z."/>
            <person name="Freedman E."/>
            <person name="Gellesch M."/>
            <person name="Goldberg J."/>
            <person name="Griggs A."/>
            <person name="Gujja S."/>
            <person name="Heilman E."/>
            <person name="Heiman D."/>
            <person name="Howarth C."/>
            <person name="Mehta T."/>
            <person name="Neiman D."/>
            <person name="Pearson M."/>
            <person name="Roberts A."/>
            <person name="Saif S."/>
            <person name="Shea T."/>
            <person name="Shenoy N."/>
            <person name="Sisk P."/>
            <person name="Stolte C."/>
            <person name="Sykes S."/>
            <person name="White J."/>
            <person name="Yandava C."/>
            <person name="Haas B."/>
            <person name="Nusbaum C."/>
            <person name="Birren B."/>
        </authorList>
    </citation>
    <scope>NUCLEOTIDE SEQUENCE</scope>
    <source>
        <strain evidence="5">ATCC 30864</strain>
    </source>
</reference>
<dbReference type="Gene3D" id="1.10.472.10">
    <property type="entry name" value="Cyclin-like"/>
    <property type="match status" value="2"/>
</dbReference>
<dbReference type="STRING" id="595528.A0A0D2WI34"/>
<evidence type="ECO:0000313" key="4">
    <source>
        <dbReference type="EMBL" id="KJE88538.1"/>
    </source>
</evidence>
<feature type="region of interest" description="Disordered" evidence="2">
    <location>
        <begin position="469"/>
        <end position="514"/>
    </location>
</feature>
<dbReference type="eggNOG" id="KOG0653">
    <property type="taxonomic scope" value="Eukaryota"/>
</dbReference>
<protein>
    <submittedName>
        <fullName evidence="4">Cyclin Dx</fullName>
    </submittedName>
</protein>
<organism evidence="4 5">
    <name type="scientific">Capsaspora owczarzaki (strain ATCC 30864)</name>
    <dbReference type="NCBI Taxonomy" id="595528"/>
    <lineage>
        <taxon>Eukaryota</taxon>
        <taxon>Filasterea</taxon>
        <taxon>Capsaspora</taxon>
    </lineage>
</organism>
<feature type="region of interest" description="Disordered" evidence="2">
    <location>
        <begin position="81"/>
        <end position="158"/>
    </location>
</feature>
<dbReference type="RefSeq" id="XP_004365050.2">
    <property type="nucleotide sequence ID" value="XM_004364993.2"/>
</dbReference>
<name>A0A0D2WI34_CAPO3</name>
<dbReference type="InterPro" id="IPR006671">
    <property type="entry name" value="Cyclin_N"/>
</dbReference>
<evidence type="ECO:0000256" key="2">
    <source>
        <dbReference type="SAM" id="MobiDB-lite"/>
    </source>
</evidence>
<dbReference type="InterPro" id="IPR013763">
    <property type="entry name" value="Cyclin-like_dom"/>
</dbReference>
<dbReference type="EMBL" id="KE346360">
    <property type="protein sequence ID" value="KJE88538.1"/>
    <property type="molecule type" value="Genomic_DNA"/>
</dbReference>
<evidence type="ECO:0000256" key="1">
    <source>
        <dbReference type="RuleBase" id="RU000383"/>
    </source>
</evidence>
<gene>
    <name evidence="4" type="ORF">CAOG_000179</name>
</gene>
<sequence length="775" mass="82540">MSAGGKHHPASMSMANGGGGGGAVMMPQARIITGGAPALPIPVSFRGVHPTVSKASSDSSLLLTPMLMDEDSLATTDDLALQGPSASRNIPIPSASRNIPIPSASNARGTSKGGRASSVSSSWRVAQQQQSQQHQHQQQQQPQLSQSHAGSLGGTMFCSPAAASMPHGSSMLESMSPFSMNNSFDPRHSVPHNSFSSSLSSSLSSLSSSFGGAHSMPHHGGTFFSPLSSSVGHYEPLSSSVLSSSFGGSGSYMQQTTPRAERRLMRLLNEEGDQLPCSSYLAKIQRGEITPVMRDRLVSWLEKLNNQFEYTTETFFLAVNYVDRFLSRVRVKPRHLQLIGLASFMIAAKMQEEIEVKPTLQELVFCCDHAYSASEMLRMEKTILEKLKWQVHAVSHESMFFHLHELLVQQRLVQPLKSSAASQALASFLSSPWASPLLMGTVPDVHGNSTDDVLVEAINHINHGDSVSLMDSGVGSDTMSSAGSGLGSGSSSGSSSGGLGSGGPGGGMSPLVLPPSAVVGQAADMSDTPEEGASRTRPDAMSRFAARKASLTSSTLSGGSLGGHHHGHHLSHQSMQHQQWMATVSQRRRVRYDSTSSTISFDPEHPSAGDMILDDDTASRLPPRRLGNAAPSLTRCLNMEDDDEHVGHDDNDCIDDFLEERDEGEDNLADFPPASAPKDAIARLGLSRLVSCYSNYESLAYRPSVLAAAVLVSVLRELPDQLMPPSPTTTLLSASVQEDLIGSICLYLAPKLHGGAQTLDDCCTFVDALVANLVR</sequence>
<dbReference type="InterPro" id="IPR036915">
    <property type="entry name" value="Cyclin-like_sf"/>
</dbReference>
<dbReference type="FunFam" id="1.10.472.10:FF:000006">
    <property type="entry name" value="Cyclin I"/>
    <property type="match status" value="1"/>
</dbReference>
<evidence type="ECO:0000259" key="3">
    <source>
        <dbReference type="SMART" id="SM00385"/>
    </source>
</evidence>
<dbReference type="Pfam" id="PF00134">
    <property type="entry name" value="Cyclin_N"/>
    <property type="match status" value="1"/>
</dbReference>
<comment type="similarity">
    <text evidence="1">Belongs to the cyclin family.</text>
</comment>
<dbReference type="OrthoDB" id="769138at2759"/>
<feature type="region of interest" description="Disordered" evidence="2">
    <location>
        <begin position="546"/>
        <end position="569"/>
    </location>
</feature>
<proteinExistence type="inferred from homology"/>
<dbReference type="SMART" id="SM00385">
    <property type="entry name" value="CYCLIN"/>
    <property type="match status" value="1"/>
</dbReference>
<dbReference type="PANTHER" id="PTHR10177">
    <property type="entry name" value="CYCLINS"/>
    <property type="match status" value="1"/>
</dbReference>
<dbReference type="Proteomes" id="UP000008743">
    <property type="component" value="Unassembled WGS sequence"/>
</dbReference>